<sequence length="89" mass="10250">MLWTQVHRYDRQRIVRSYNSSGSGANFDRRKNNKRKSSGDKHYKEKMSADDSASVCIQAGALQLVHNVKIGSSTWSRARKMFPWEKCNG</sequence>
<reference evidence="2 3" key="1">
    <citation type="journal article" date="2024" name="bioRxiv">
        <title>A reference genome for Trichogramma kaykai: A tiny desert-dwelling parasitoid wasp with competing sex-ratio distorters.</title>
        <authorList>
            <person name="Culotta J."/>
            <person name="Lindsey A.R."/>
        </authorList>
    </citation>
    <scope>NUCLEOTIDE SEQUENCE [LARGE SCALE GENOMIC DNA]</scope>
    <source>
        <strain evidence="2 3">KSX58</strain>
    </source>
</reference>
<dbReference type="AlphaFoldDB" id="A0ABD2XMF7"/>
<evidence type="ECO:0000313" key="2">
    <source>
        <dbReference type="EMBL" id="KAL3406039.1"/>
    </source>
</evidence>
<proteinExistence type="predicted"/>
<dbReference type="EMBL" id="JBJJXI010000019">
    <property type="protein sequence ID" value="KAL3406039.1"/>
    <property type="molecule type" value="Genomic_DNA"/>
</dbReference>
<organism evidence="2 3">
    <name type="scientific">Trichogramma kaykai</name>
    <dbReference type="NCBI Taxonomy" id="54128"/>
    <lineage>
        <taxon>Eukaryota</taxon>
        <taxon>Metazoa</taxon>
        <taxon>Ecdysozoa</taxon>
        <taxon>Arthropoda</taxon>
        <taxon>Hexapoda</taxon>
        <taxon>Insecta</taxon>
        <taxon>Pterygota</taxon>
        <taxon>Neoptera</taxon>
        <taxon>Endopterygota</taxon>
        <taxon>Hymenoptera</taxon>
        <taxon>Apocrita</taxon>
        <taxon>Proctotrupomorpha</taxon>
        <taxon>Chalcidoidea</taxon>
        <taxon>Trichogrammatidae</taxon>
        <taxon>Trichogramma</taxon>
    </lineage>
</organism>
<name>A0ABD2XMF7_9HYME</name>
<keyword evidence="3" id="KW-1185">Reference proteome</keyword>
<accession>A0ABD2XMF7</accession>
<feature type="compositionally biased region" description="Basic and acidic residues" evidence="1">
    <location>
        <begin position="37"/>
        <end position="47"/>
    </location>
</feature>
<protein>
    <submittedName>
        <fullName evidence="2">Uncharacterized protein</fullName>
    </submittedName>
</protein>
<comment type="caution">
    <text evidence="2">The sequence shown here is derived from an EMBL/GenBank/DDBJ whole genome shotgun (WGS) entry which is preliminary data.</text>
</comment>
<gene>
    <name evidence="2" type="ORF">TKK_001439</name>
</gene>
<dbReference type="Proteomes" id="UP001627154">
    <property type="component" value="Unassembled WGS sequence"/>
</dbReference>
<evidence type="ECO:0000313" key="3">
    <source>
        <dbReference type="Proteomes" id="UP001627154"/>
    </source>
</evidence>
<feature type="region of interest" description="Disordered" evidence="1">
    <location>
        <begin position="18"/>
        <end position="47"/>
    </location>
</feature>
<evidence type="ECO:0000256" key="1">
    <source>
        <dbReference type="SAM" id="MobiDB-lite"/>
    </source>
</evidence>